<dbReference type="GO" id="GO:0007059">
    <property type="term" value="P:chromosome segregation"/>
    <property type="evidence" value="ECO:0007669"/>
    <property type="project" value="TreeGrafter"/>
</dbReference>
<evidence type="ECO:0000313" key="3">
    <source>
        <dbReference type="EMBL" id="MBM2769899.1"/>
    </source>
</evidence>
<dbReference type="AlphaFoldDB" id="A0A6P2GFY9"/>
<sequence>MAKSSVEAYGAQSKVTALAMDPNDLELVTDPSHPLYDRRVHQEPNPKTVLNYRAIGVRKPVLFYKDPETGKNLVIDGRTRVINARELNRQLIAAGEPPITIPAIPQKVINDGGRSFSAVMVSTNEIRKEDSPINRAEKMARMLDVGHTEETVATMFGVEVPTVRQQLKLLDCTAAVRDALEADQITVSNALKLAKLTPDQQREKVRAVVAAAEGKEGHAKARAQKEAVTGDAAPRMRTRKQIAAELERAAGERAEALRWVLNLEGDVGAQDAADPRQATIDDAVSATQG</sequence>
<dbReference type="Proteomes" id="UP000755577">
    <property type="component" value="Unassembled WGS sequence"/>
</dbReference>
<dbReference type="GeneID" id="56502661"/>
<feature type="compositionally biased region" description="Basic and acidic residues" evidence="1">
    <location>
        <begin position="216"/>
        <end position="225"/>
    </location>
</feature>
<evidence type="ECO:0000256" key="1">
    <source>
        <dbReference type="SAM" id="MobiDB-lite"/>
    </source>
</evidence>
<keyword evidence="6" id="KW-1185">Reference proteome</keyword>
<gene>
    <name evidence="4" type="ORF">BAN20980_04597</name>
    <name evidence="3" type="ORF">JQK92_26135</name>
</gene>
<protein>
    <submittedName>
        <fullName evidence="4">Gp58</fullName>
    </submittedName>
</protein>
<evidence type="ECO:0000313" key="4">
    <source>
        <dbReference type="EMBL" id="VVU51874.1"/>
    </source>
</evidence>
<dbReference type="PANTHER" id="PTHR33375">
    <property type="entry name" value="CHROMOSOME-PARTITIONING PROTEIN PARB-RELATED"/>
    <property type="match status" value="1"/>
</dbReference>
<name>A0A6P2GFY9_9BURK</name>
<dbReference type="GO" id="GO:0005694">
    <property type="term" value="C:chromosome"/>
    <property type="evidence" value="ECO:0007669"/>
    <property type="project" value="TreeGrafter"/>
</dbReference>
<evidence type="ECO:0000313" key="6">
    <source>
        <dbReference type="Proteomes" id="UP000755577"/>
    </source>
</evidence>
<dbReference type="EMBL" id="CABVLY010000019">
    <property type="protein sequence ID" value="VVU51874.1"/>
    <property type="molecule type" value="Genomic_DNA"/>
</dbReference>
<feature type="domain" description="ParB/Spo0J HTH" evidence="2">
    <location>
        <begin position="130"/>
        <end position="210"/>
    </location>
</feature>
<reference evidence="4 5" key="1">
    <citation type="submission" date="2019-09" db="EMBL/GenBank/DDBJ databases">
        <authorList>
            <person name="Depoorter E."/>
        </authorList>
    </citation>
    <scope>NUCLEOTIDE SEQUENCE [LARGE SCALE GENOMIC DNA]</scope>
    <source>
        <strain evidence="4">LMG 20980</strain>
    </source>
</reference>
<feature type="region of interest" description="Disordered" evidence="1">
    <location>
        <begin position="268"/>
        <end position="289"/>
    </location>
</feature>
<dbReference type="Pfam" id="PF17762">
    <property type="entry name" value="HTH_ParB"/>
    <property type="match status" value="1"/>
</dbReference>
<dbReference type="EMBL" id="JAFCIQ010000022">
    <property type="protein sequence ID" value="MBM2769899.1"/>
    <property type="molecule type" value="Genomic_DNA"/>
</dbReference>
<reference evidence="3 6" key="2">
    <citation type="submission" date="2021-02" db="EMBL/GenBank/DDBJ databases">
        <title>Draft genome of the type strains Burkholderia anthina DSM16086.</title>
        <authorList>
            <person name="Hertel R."/>
            <person name="Meissner J."/>
            <person name="Poehlein A."/>
            <person name="Daniel R."/>
            <person name="Commichau F.M."/>
        </authorList>
    </citation>
    <scope>NUCLEOTIDE SEQUENCE [LARGE SCALE GENOMIC DNA]</scope>
    <source>
        <strain evidence="3 6">DSM 16086</strain>
    </source>
</reference>
<dbReference type="Gene3D" id="1.10.10.2830">
    <property type="match status" value="1"/>
</dbReference>
<dbReference type="PANTHER" id="PTHR33375:SF1">
    <property type="entry name" value="CHROMOSOME-PARTITIONING PROTEIN PARB-RELATED"/>
    <property type="match status" value="1"/>
</dbReference>
<proteinExistence type="predicted"/>
<organism evidence="4 5">
    <name type="scientific">Burkholderia anthina</name>
    <dbReference type="NCBI Taxonomy" id="179879"/>
    <lineage>
        <taxon>Bacteria</taxon>
        <taxon>Pseudomonadati</taxon>
        <taxon>Pseudomonadota</taxon>
        <taxon>Betaproteobacteria</taxon>
        <taxon>Burkholderiales</taxon>
        <taxon>Burkholderiaceae</taxon>
        <taxon>Burkholderia</taxon>
        <taxon>Burkholderia cepacia complex</taxon>
    </lineage>
</organism>
<dbReference type="InterPro" id="IPR050336">
    <property type="entry name" value="Chromosome_partition/occlusion"/>
</dbReference>
<dbReference type="InterPro" id="IPR041468">
    <property type="entry name" value="HTH_ParB/Spo0J"/>
</dbReference>
<feature type="region of interest" description="Disordered" evidence="1">
    <location>
        <begin position="216"/>
        <end position="236"/>
    </location>
</feature>
<dbReference type="SUPFAM" id="SSF109709">
    <property type="entry name" value="KorB DNA-binding domain-like"/>
    <property type="match status" value="1"/>
</dbReference>
<dbReference type="Proteomes" id="UP000494201">
    <property type="component" value="Unassembled WGS sequence"/>
</dbReference>
<dbReference type="RefSeq" id="WP_174927507.1">
    <property type="nucleotide sequence ID" value="NZ_CABVLY010000019.1"/>
</dbReference>
<evidence type="ECO:0000259" key="2">
    <source>
        <dbReference type="Pfam" id="PF17762"/>
    </source>
</evidence>
<evidence type="ECO:0000313" key="5">
    <source>
        <dbReference type="Proteomes" id="UP000494201"/>
    </source>
</evidence>
<accession>A0A6P2GFY9</accession>